<feature type="transmembrane region" description="Helical" evidence="1">
    <location>
        <begin position="58"/>
        <end position="75"/>
    </location>
</feature>
<dbReference type="AlphaFoldDB" id="A0A4R1NDH9"/>
<evidence type="ECO:0000256" key="1">
    <source>
        <dbReference type="SAM" id="Phobius"/>
    </source>
</evidence>
<keyword evidence="1" id="KW-0812">Transmembrane</keyword>
<keyword evidence="3" id="KW-1185">Reference proteome</keyword>
<keyword evidence="1" id="KW-1133">Transmembrane helix</keyword>
<sequence>MTPLNPDVRAMRRPLLLLLGILVLLFFAALVANLLGIYLCAGIADWQQWLKDHSVHFFVWRLCLYASLLAVWPWARRRRLQREPRSARELRTLEVLSVGAIVCSEASQWLRVV</sequence>
<dbReference type="OrthoDB" id="8970903at2"/>
<comment type="caution">
    <text evidence="2">The sequence shown here is derived from an EMBL/GenBank/DDBJ whole genome shotgun (WGS) entry which is preliminary data.</text>
</comment>
<name>A0A4R1NDH9_9GAMM</name>
<evidence type="ECO:0000313" key="3">
    <source>
        <dbReference type="Proteomes" id="UP000294555"/>
    </source>
</evidence>
<evidence type="ECO:0000313" key="2">
    <source>
        <dbReference type="EMBL" id="TCL02170.1"/>
    </source>
</evidence>
<dbReference type="RefSeq" id="WP_132921142.1">
    <property type="nucleotide sequence ID" value="NZ_SJOI01000001.1"/>
</dbReference>
<dbReference type="Proteomes" id="UP000294555">
    <property type="component" value="Unassembled WGS sequence"/>
</dbReference>
<organism evidence="2 3">
    <name type="scientific">Sodalis ligni</name>
    <dbReference type="NCBI Taxonomy" id="2697027"/>
    <lineage>
        <taxon>Bacteria</taxon>
        <taxon>Pseudomonadati</taxon>
        <taxon>Pseudomonadota</taxon>
        <taxon>Gammaproteobacteria</taxon>
        <taxon>Enterobacterales</taxon>
        <taxon>Bruguierivoracaceae</taxon>
        <taxon>Sodalis</taxon>
    </lineage>
</organism>
<dbReference type="EMBL" id="SJOI01000001">
    <property type="protein sequence ID" value="TCL02170.1"/>
    <property type="molecule type" value="Genomic_DNA"/>
</dbReference>
<protein>
    <submittedName>
        <fullName evidence="2">Uncharacterized protein</fullName>
    </submittedName>
</protein>
<accession>A0A4R1NDH9</accession>
<gene>
    <name evidence="2" type="ORF">EZJ58_0166</name>
</gene>
<proteinExistence type="predicted"/>
<reference evidence="2 3" key="1">
    <citation type="submission" date="2019-02" db="EMBL/GenBank/DDBJ databases">
        <title>Investigation of anaerobic lignin degradation for improved lignocellulosic biofuels.</title>
        <authorList>
            <person name="Deangelis K."/>
        </authorList>
    </citation>
    <scope>NUCLEOTIDE SEQUENCE [LARGE SCALE GENOMIC DNA]</scope>
    <source>
        <strain evidence="2 3">159R</strain>
    </source>
</reference>
<keyword evidence="1" id="KW-0472">Membrane</keyword>